<sequence length="101" mass="11449">MRRMSRSFISPLRVNLKDPMHPAPFLSVTWRLERATPSFRLAPGIAFPGLSQRPQRWERILGSLAWFHCCGEMYLLPTSFFTFGWLAGGAGHCCSGFSTSR</sequence>
<dbReference type="EMBL" id="KZ678137">
    <property type="protein sequence ID" value="PSN64924.1"/>
    <property type="molecule type" value="Genomic_DNA"/>
</dbReference>
<organism evidence="1 2">
    <name type="scientific">Corynespora cassiicola Philippines</name>
    <dbReference type="NCBI Taxonomy" id="1448308"/>
    <lineage>
        <taxon>Eukaryota</taxon>
        <taxon>Fungi</taxon>
        <taxon>Dikarya</taxon>
        <taxon>Ascomycota</taxon>
        <taxon>Pezizomycotina</taxon>
        <taxon>Dothideomycetes</taxon>
        <taxon>Pleosporomycetidae</taxon>
        <taxon>Pleosporales</taxon>
        <taxon>Corynesporascaceae</taxon>
        <taxon>Corynespora</taxon>
    </lineage>
</organism>
<evidence type="ECO:0000313" key="1">
    <source>
        <dbReference type="EMBL" id="PSN64924.1"/>
    </source>
</evidence>
<keyword evidence="2" id="KW-1185">Reference proteome</keyword>
<accession>A0A2T2NHL2</accession>
<evidence type="ECO:0000313" key="2">
    <source>
        <dbReference type="Proteomes" id="UP000240883"/>
    </source>
</evidence>
<proteinExistence type="predicted"/>
<protein>
    <submittedName>
        <fullName evidence="1">Uncharacterized protein</fullName>
    </submittedName>
</protein>
<gene>
    <name evidence="1" type="ORF">BS50DRAFT_47350</name>
</gene>
<dbReference type="Proteomes" id="UP000240883">
    <property type="component" value="Unassembled WGS sequence"/>
</dbReference>
<name>A0A2T2NHL2_CORCC</name>
<reference evidence="1 2" key="1">
    <citation type="journal article" date="2018" name="Front. Microbiol.">
        <title>Genome-Wide Analysis of Corynespora cassiicola Leaf Fall Disease Putative Effectors.</title>
        <authorList>
            <person name="Lopez D."/>
            <person name="Ribeiro S."/>
            <person name="Label P."/>
            <person name="Fumanal B."/>
            <person name="Venisse J.S."/>
            <person name="Kohler A."/>
            <person name="de Oliveira R.R."/>
            <person name="Labutti K."/>
            <person name="Lipzen A."/>
            <person name="Lail K."/>
            <person name="Bauer D."/>
            <person name="Ohm R.A."/>
            <person name="Barry K.W."/>
            <person name="Spatafora J."/>
            <person name="Grigoriev I.V."/>
            <person name="Martin F.M."/>
            <person name="Pujade-Renaud V."/>
        </authorList>
    </citation>
    <scope>NUCLEOTIDE SEQUENCE [LARGE SCALE GENOMIC DNA]</scope>
    <source>
        <strain evidence="1 2">Philippines</strain>
    </source>
</reference>
<dbReference type="AlphaFoldDB" id="A0A2T2NHL2"/>